<feature type="compositionally biased region" description="Basic and acidic residues" evidence="1">
    <location>
        <begin position="193"/>
        <end position="202"/>
    </location>
</feature>
<dbReference type="SUPFAM" id="SSF52540">
    <property type="entry name" value="P-loop containing nucleoside triphosphate hydrolases"/>
    <property type="match status" value="1"/>
</dbReference>
<reference evidence="2 3" key="1">
    <citation type="submission" date="2016-10" db="EMBL/GenBank/DDBJ databases">
        <authorList>
            <person name="de Groot N.N."/>
        </authorList>
    </citation>
    <scope>NUCLEOTIDE SEQUENCE [LARGE SCALE GENOMIC DNA]</scope>
    <source>
        <strain evidence="2 3">DSM 10495</strain>
    </source>
</reference>
<proteinExistence type="predicted"/>
<dbReference type="RefSeq" id="WP_074784009.1">
    <property type="nucleotide sequence ID" value="NZ_FNSN01000003.1"/>
</dbReference>
<dbReference type="InterPro" id="IPR027417">
    <property type="entry name" value="P-loop_NTPase"/>
</dbReference>
<evidence type="ECO:0000256" key="1">
    <source>
        <dbReference type="SAM" id="MobiDB-lite"/>
    </source>
</evidence>
<accession>A0A1H4L3R8</accession>
<sequence length="215" mass="23950">MSRASVDSPLPRRILIYGVAGTGKSTAAARLSRIAGIPWHSVDDEIGWLPASEAPWTNRTDEDMKAIAEDIVARDEWILDSAYRQFRDAALARVELVIGLDYSRVFSFGRLVRRTFLRVKDRTPACSGNTETLGRVLSTDSILLWHFRSFPGKRERIRAWADDPSAPPVLVFRKAAELDRWLKAQAALASPRPETHDGDRTVASDSAQAPSHDGR</sequence>
<dbReference type="STRING" id="156980.SAMN04489745_0875"/>
<organism evidence="2 3">
    <name type="scientific">Arthrobacter woluwensis</name>
    <dbReference type="NCBI Taxonomy" id="156980"/>
    <lineage>
        <taxon>Bacteria</taxon>
        <taxon>Bacillati</taxon>
        <taxon>Actinomycetota</taxon>
        <taxon>Actinomycetes</taxon>
        <taxon>Micrococcales</taxon>
        <taxon>Micrococcaceae</taxon>
        <taxon>Arthrobacter</taxon>
    </lineage>
</organism>
<gene>
    <name evidence="2" type="ORF">SAMN04489745_0875</name>
</gene>
<name>A0A1H4L3R8_9MICC</name>
<protein>
    <recommendedName>
        <fullName evidence="4">Adenylate kinase</fullName>
    </recommendedName>
</protein>
<evidence type="ECO:0000313" key="3">
    <source>
        <dbReference type="Proteomes" id="UP000182652"/>
    </source>
</evidence>
<dbReference type="InterPro" id="IPR052922">
    <property type="entry name" value="Cytidylate_Kinase-2"/>
</dbReference>
<keyword evidence="3" id="KW-1185">Reference proteome</keyword>
<dbReference type="AlphaFoldDB" id="A0A1H4L3R8"/>
<dbReference type="Proteomes" id="UP000182652">
    <property type="component" value="Unassembled WGS sequence"/>
</dbReference>
<dbReference type="PANTHER" id="PTHR37816:SF1">
    <property type="entry name" value="TOXIN"/>
    <property type="match status" value="1"/>
</dbReference>
<evidence type="ECO:0000313" key="2">
    <source>
        <dbReference type="EMBL" id="SEB65397.1"/>
    </source>
</evidence>
<evidence type="ECO:0008006" key="4">
    <source>
        <dbReference type="Google" id="ProtNLM"/>
    </source>
</evidence>
<dbReference type="EMBL" id="FNSN01000003">
    <property type="protein sequence ID" value="SEB65397.1"/>
    <property type="molecule type" value="Genomic_DNA"/>
</dbReference>
<feature type="region of interest" description="Disordered" evidence="1">
    <location>
        <begin position="187"/>
        <end position="215"/>
    </location>
</feature>
<dbReference type="PANTHER" id="PTHR37816">
    <property type="entry name" value="YALI0E33011P"/>
    <property type="match status" value="1"/>
</dbReference>
<dbReference type="Gene3D" id="3.40.50.300">
    <property type="entry name" value="P-loop containing nucleotide triphosphate hydrolases"/>
    <property type="match status" value="1"/>
</dbReference>